<accession>A0A8X7BQB8</accession>
<protein>
    <submittedName>
        <fullName evidence="1">Uncharacterized protein</fullName>
    </submittedName>
</protein>
<keyword evidence="2" id="KW-1185">Reference proteome</keyword>
<proteinExistence type="predicted"/>
<evidence type="ECO:0000313" key="2">
    <source>
        <dbReference type="Proteomes" id="UP000886998"/>
    </source>
</evidence>
<dbReference type="EMBL" id="BMAV01002091">
    <property type="protein sequence ID" value="GFY40771.1"/>
    <property type="molecule type" value="Genomic_DNA"/>
</dbReference>
<dbReference type="AlphaFoldDB" id="A0A8X7BQB8"/>
<reference evidence="1" key="1">
    <citation type="submission" date="2020-08" db="EMBL/GenBank/DDBJ databases">
        <title>Multicomponent nature underlies the extraordinary mechanical properties of spider dragline silk.</title>
        <authorList>
            <person name="Kono N."/>
            <person name="Nakamura H."/>
            <person name="Mori M."/>
            <person name="Yoshida Y."/>
            <person name="Ohtoshi R."/>
            <person name="Malay A.D."/>
            <person name="Moran D.A.P."/>
            <person name="Tomita M."/>
            <person name="Numata K."/>
            <person name="Arakawa K."/>
        </authorList>
    </citation>
    <scope>NUCLEOTIDE SEQUENCE</scope>
</reference>
<evidence type="ECO:0000313" key="1">
    <source>
        <dbReference type="EMBL" id="GFY40771.1"/>
    </source>
</evidence>
<sequence>MSILWVQQVFEPVGRHSLRVQQVRVGNSLRFSKPLSQCSRNPSRASLSAEFRRRPDICTSPQGLIHLHPQRIRVSVSDVCHHLLDKVLDPFSHQD</sequence>
<gene>
    <name evidence="1" type="ORF">TNIN_158241</name>
</gene>
<organism evidence="1 2">
    <name type="scientific">Trichonephila inaurata madagascariensis</name>
    <dbReference type="NCBI Taxonomy" id="2747483"/>
    <lineage>
        <taxon>Eukaryota</taxon>
        <taxon>Metazoa</taxon>
        <taxon>Ecdysozoa</taxon>
        <taxon>Arthropoda</taxon>
        <taxon>Chelicerata</taxon>
        <taxon>Arachnida</taxon>
        <taxon>Araneae</taxon>
        <taxon>Araneomorphae</taxon>
        <taxon>Entelegynae</taxon>
        <taxon>Araneoidea</taxon>
        <taxon>Nephilidae</taxon>
        <taxon>Trichonephila</taxon>
        <taxon>Trichonephila inaurata</taxon>
    </lineage>
</organism>
<comment type="caution">
    <text evidence="1">The sequence shown here is derived from an EMBL/GenBank/DDBJ whole genome shotgun (WGS) entry which is preliminary data.</text>
</comment>
<name>A0A8X7BQB8_9ARAC</name>
<dbReference type="Proteomes" id="UP000886998">
    <property type="component" value="Unassembled WGS sequence"/>
</dbReference>